<sequence length="101" mass="11686">MALTLAERDEVDAFKFIIDPLTAAASLVAIVVALASWYRSARKPLAIDRLVIHQKADKSTFILSMRNRKDYPIIIKQTQCYTRRYFTVQKNPQRDQSIKSR</sequence>
<evidence type="ECO:0000313" key="3">
    <source>
        <dbReference type="Proteomes" id="UP000190198"/>
    </source>
</evidence>
<dbReference type="AlphaFoldDB" id="A0A1T2L1E8"/>
<keyword evidence="3" id="KW-1185">Reference proteome</keyword>
<gene>
    <name evidence="2" type="ORF">BOW52_07920</name>
</gene>
<dbReference type="Proteomes" id="UP000190198">
    <property type="component" value="Unassembled WGS sequence"/>
</dbReference>
<dbReference type="EMBL" id="MPRK01000152">
    <property type="protein sequence ID" value="OOZ38902.1"/>
    <property type="molecule type" value="Genomic_DNA"/>
</dbReference>
<feature type="transmembrane region" description="Helical" evidence="1">
    <location>
        <begin position="20"/>
        <end position="38"/>
    </location>
</feature>
<evidence type="ECO:0000256" key="1">
    <source>
        <dbReference type="SAM" id="Phobius"/>
    </source>
</evidence>
<evidence type="ECO:0000313" key="2">
    <source>
        <dbReference type="EMBL" id="OOZ38902.1"/>
    </source>
</evidence>
<keyword evidence="1" id="KW-0812">Transmembrane</keyword>
<protein>
    <submittedName>
        <fullName evidence="2">Uncharacterized protein</fullName>
    </submittedName>
</protein>
<name>A0A1T2L1E8_9GAMM</name>
<accession>A0A1T2L1E8</accession>
<comment type="caution">
    <text evidence="2">The sequence shown here is derived from an EMBL/GenBank/DDBJ whole genome shotgun (WGS) entry which is preliminary data.</text>
</comment>
<organism evidence="2 3">
    <name type="scientific">Solemya elarraichensis gill symbiont</name>
    <dbReference type="NCBI Taxonomy" id="1918949"/>
    <lineage>
        <taxon>Bacteria</taxon>
        <taxon>Pseudomonadati</taxon>
        <taxon>Pseudomonadota</taxon>
        <taxon>Gammaproteobacteria</taxon>
        <taxon>sulfur-oxidizing symbionts</taxon>
    </lineage>
</organism>
<keyword evidence="1" id="KW-1133">Transmembrane helix</keyword>
<reference evidence="2 3" key="1">
    <citation type="submission" date="2016-11" db="EMBL/GenBank/DDBJ databases">
        <title>Mixed transmission modes and dynamic genome evolution in an obligate animal-bacterial symbiosis.</title>
        <authorList>
            <person name="Russell S.L."/>
            <person name="Corbett-Detig R.B."/>
            <person name="Cavanaugh C.M."/>
        </authorList>
    </citation>
    <scope>NUCLEOTIDE SEQUENCE [LARGE SCALE GENOMIC DNA]</scope>
    <source>
        <strain evidence="2">Sp-SM6</strain>
    </source>
</reference>
<proteinExistence type="predicted"/>
<keyword evidence="1" id="KW-0472">Membrane</keyword>